<keyword evidence="3" id="KW-1185">Reference proteome</keyword>
<dbReference type="InterPro" id="IPR017896">
    <property type="entry name" value="4Fe4S_Fe-S-bd"/>
</dbReference>
<comment type="caution">
    <text evidence="2">The sequence shown here is derived from an EMBL/GenBank/DDBJ whole genome shotgun (WGS) entry which is preliminary data.</text>
</comment>
<evidence type="ECO:0000313" key="3">
    <source>
        <dbReference type="Proteomes" id="UP000249364"/>
    </source>
</evidence>
<dbReference type="STRING" id="121821.GCA_001870675_00710"/>
<reference evidence="2 3" key="1">
    <citation type="submission" date="2018-06" db="EMBL/GenBank/DDBJ databases">
        <title>Genomic Encyclopedia of Archaeal and Bacterial Type Strains, Phase II (KMG-II): from individual species to whole genera.</title>
        <authorList>
            <person name="Goeker M."/>
        </authorList>
    </citation>
    <scope>NUCLEOTIDE SEQUENCE [LARGE SCALE GENOMIC DNA]</scope>
    <source>
        <strain evidence="2 3">DSM 13087</strain>
    </source>
</reference>
<dbReference type="EMBL" id="QKZQ01000013">
    <property type="protein sequence ID" value="PZX39494.1"/>
    <property type="molecule type" value="Genomic_DNA"/>
</dbReference>
<gene>
    <name evidence="2" type="ORF">LY56_02661</name>
</gene>
<dbReference type="RefSeq" id="WP_071469548.1">
    <property type="nucleotide sequence ID" value="NZ_MEHT01000015.1"/>
</dbReference>
<sequence length="217" mass="23287">MAGLDQISNLARPHALAVLGAFHKGAAPVPEGVETLVLLGPQEPGFWASFTQSPEYRDTLPDPMDRWSRRILDALAGRLGACAFYPFGTTPPHPFYTWAKASGRAWPSPVQFLVHDTAGLWLSYRGALGFAQRLDLPPPPAAQSPCTTCAQPCVTACPARALTQTGYDTAACHAYLDQPAGQACMTGGCAVRAACPLSHAYGRDPDQSAFHMRHFHT</sequence>
<name>A0A2W7PT52_9RHOB</name>
<accession>A0A2W7PT52</accession>
<evidence type="ECO:0000259" key="1">
    <source>
        <dbReference type="PROSITE" id="PS51379"/>
    </source>
</evidence>
<proteinExistence type="predicted"/>
<dbReference type="OrthoDB" id="8279740at2"/>
<protein>
    <recommendedName>
        <fullName evidence="1">4Fe-4S ferredoxin-type domain-containing protein</fullName>
    </recommendedName>
</protein>
<dbReference type="AlphaFoldDB" id="A0A2W7PT52"/>
<organism evidence="2 3">
    <name type="scientific">Roseinatronobacter thiooxidans</name>
    <dbReference type="NCBI Taxonomy" id="121821"/>
    <lineage>
        <taxon>Bacteria</taxon>
        <taxon>Pseudomonadati</taxon>
        <taxon>Pseudomonadota</taxon>
        <taxon>Alphaproteobacteria</taxon>
        <taxon>Rhodobacterales</taxon>
        <taxon>Paracoccaceae</taxon>
        <taxon>Roseinatronobacter</taxon>
    </lineage>
</organism>
<feature type="domain" description="4Fe-4S ferredoxin-type" evidence="1">
    <location>
        <begin position="137"/>
        <end position="167"/>
    </location>
</feature>
<dbReference type="Proteomes" id="UP000249364">
    <property type="component" value="Unassembled WGS sequence"/>
</dbReference>
<dbReference type="PROSITE" id="PS51379">
    <property type="entry name" value="4FE4S_FER_2"/>
    <property type="match status" value="1"/>
</dbReference>
<evidence type="ECO:0000313" key="2">
    <source>
        <dbReference type="EMBL" id="PZX39494.1"/>
    </source>
</evidence>